<reference evidence="1" key="2">
    <citation type="submission" date="2015-07" db="EMBL/GenBank/DDBJ databases">
        <title>Plasmids, circular viruses and viroids from rat gut.</title>
        <authorList>
            <person name="Jorgensen T.J."/>
            <person name="Hansen M.A."/>
            <person name="Xu Z."/>
            <person name="Tabak M.A."/>
            <person name="Sorensen S.J."/>
            <person name="Hansen L.H."/>
        </authorList>
    </citation>
    <scope>NUCLEOTIDE SEQUENCE</scope>
    <source>
        <plasmid evidence="1">pRGRH0658</plasmid>
    </source>
</reference>
<sequence length="96" mass="10510">MAMLTLNGTVQNVYEQPESKDKETGEIRPASLRAQILCENTTQSGEKKLEMVTLKVHTEAFRSLVGQKVRVPVGAFVANGGIMFYALRNEAQPTAA</sequence>
<accession>A0A0H5QI25</accession>
<protein>
    <submittedName>
        <fullName evidence="1">Uncharacterized protein</fullName>
    </submittedName>
</protein>
<reference evidence="1" key="1">
    <citation type="submission" date="2015-06" db="EMBL/GenBank/DDBJ databases">
        <authorList>
            <person name="Joergensen T."/>
        </authorList>
    </citation>
    <scope>NUCLEOTIDE SEQUENCE</scope>
    <source>
        <plasmid evidence="1">pRGRH0658</plasmid>
    </source>
</reference>
<geneLocation type="plasmid" evidence="1">
    <name>pRGRH0658</name>
</geneLocation>
<dbReference type="AlphaFoldDB" id="A0A0H5QI25"/>
<evidence type="ECO:0000313" key="1">
    <source>
        <dbReference type="EMBL" id="CRY95537.1"/>
    </source>
</evidence>
<proteinExistence type="predicted"/>
<keyword evidence="1" id="KW-0614">Plasmid</keyword>
<dbReference type="EMBL" id="LN853282">
    <property type="protein sequence ID" value="CRY95537.1"/>
    <property type="molecule type" value="Genomic_DNA"/>
</dbReference>
<name>A0A0H5QI25_9ZZZZ</name>
<organism evidence="1">
    <name type="scientific">uncultured prokaryote</name>
    <dbReference type="NCBI Taxonomy" id="198431"/>
    <lineage>
        <taxon>unclassified sequences</taxon>
        <taxon>environmental samples</taxon>
    </lineage>
</organism>